<proteinExistence type="inferred from homology"/>
<dbReference type="NCBIfam" id="TIGR00051">
    <property type="entry name" value="YbgC/FadM family acyl-CoA thioesterase"/>
    <property type="match status" value="1"/>
</dbReference>
<evidence type="ECO:0000256" key="2">
    <source>
        <dbReference type="ARBA" id="ARBA00022801"/>
    </source>
</evidence>
<comment type="similarity">
    <text evidence="1">Belongs to the 4-hydroxybenzoyl-CoA thioesterase family.</text>
</comment>
<gene>
    <name evidence="3" type="ORF">BDD16_003269</name>
</gene>
<evidence type="ECO:0000256" key="1">
    <source>
        <dbReference type="ARBA" id="ARBA00005953"/>
    </source>
</evidence>
<dbReference type="GO" id="GO:0047617">
    <property type="term" value="F:fatty acyl-CoA hydrolase activity"/>
    <property type="evidence" value="ECO:0007669"/>
    <property type="project" value="TreeGrafter"/>
</dbReference>
<dbReference type="Pfam" id="PF13279">
    <property type="entry name" value="4HBT_2"/>
    <property type="match status" value="1"/>
</dbReference>
<name>A0A7Y9R2F1_9BURK</name>
<dbReference type="CDD" id="cd00586">
    <property type="entry name" value="4HBT"/>
    <property type="match status" value="1"/>
</dbReference>
<dbReference type="Proteomes" id="UP000518288">
    <property type="component" value="Unassembled WGS sequence"/>
</dbReference>
<protein>
    <submittedName>
        <fullName evidence="3">Acyl-CoA thioester hydrolase</fullName>
        <ecNumber evidence="3">3.1.2.-</ecNumber>
    </submittedName>
</protein>
<reference evidence="3 4" key="1">
    <citation type="submission" date="2020-07" db="EMBL/GenBank/DDBJ databases">
        <title>Genomic Encyclopedia of Archaeal and Bacterial Type Strains, Phase II (KMG-II): from individual species to whole genera.</title>
        <authorList>
            <person name="Goeker M."/>
        </authorList>
    </citation>
    <scope>NUCLEOTIDE SEQUENCE [LARGE SCALE GENOMIC DNA]</scope>
    <source>
        <strain evidence="3 4">DSM 21226</strain>
    </source>
</reference>
<dbReference type="InterPro" id="IPR050563">
    <property type="entry name" value="4-hydroxybenzoyl-CoA_TE"/>
</dbReference>
<evidence type="ECO:0000313" key="4">
    <source>
        <dbReference type="Proteomes" id="UP000518288"/>
    </source>
</evidence>
<dbReference type="PIRSF" id="PIRSF003230">
    <property type="entry name" value="YbgC"/>
    <property type="match status" value="1"/>
</dbReference>
<dbReference type="RefSeq" id="WP_375139079.1">
    <property type="nucleotide sequence ID" value="NZ_JACCFH010000001.1"/>
</dbReference>
<dbReference type="SUPFAM" id="SSF54637">
    <property type="entry name" value="Thioesterase/thiol ester dehydrase-isomerase"/>
    <property type="match status" value="1"/>
</dbReference>
<dbReference type="PANTHER" id="PTHR31793">
    <property type="entry name" value="4-HYDROXYBENZOYL-COA THIOESTERASE FAMILY MEMBER"/>
    <property type="match status" value="1"/>
</dbReference>
<dbReference type="InterPro" id="IPR006684">
    <property type="entry name" value="YbgC/YbaW"/>
</dbReference>
<organism evidence="3 4">
    <name type="scientific">Sphaerotilus montanus</name>
    <dbReference type="NCBI Taxonomy" id="522889"/>
    <lineage>
        <taxon>Bacteria</taxon>
        <taxon>Pseudomonadati</taxon>
        <taxon>Pseudomonadota</taxon>
        <taxon>Betaproteobacteria</taxon>
        <taxon>Burkholderiales</taxon>
        <taxon>Sphaerotilaceae</taxon>
        <taxon>Sphaerotilus</taxon>
    </lineage>
</organism>
<dbReference type="EC" id="3.1.2.-" evidence="3"/>
<accession>A0A7Y9R2F1</accession>
<dbReference type="Gene3D" id="3.10.129.10">
    <property type="entry name" value="Hotdog Thioesterase"/>
    <property type="match status" value="1"/>
</dbReference>
<dbReference type="PANTHER" id="PTHR31793:SF37">
    <property type="entry name" value="ACYL-COA THIOESTER HYDROLASE YBGC"/>
    <property type="match status" value="1"/>
</dbReference>
<evidence type="ECO:0000313" key="3">
    <source>
        <dbReference type="EMBL" id="NYG34283.1"/>
    </source>
</evidence>
<keyword evidence="2 3" id="KW-0378">Hydrolase</keyword>
<comment type="caution">
    <text evidence="3">The sequence shown here is derived from an EMBL/GenBank/DDBJ whole genome shotgun (WGS) entry which is preliminary data.</text>
</comment>
<sequence>MVFYANYLKFFERGRTEWLRGLGFSQEALRRDEAAMFVVSDTTVRYLRPARLDDEVVVTVRLAESGKASLVIDQQALRGGEVLAEGRIRIGCVDAQTLRPRRIPPNLLASIGPA</sequence>
<dbReference type="InterPro" id="IPR029069">
    <property type="entry name" value="HotDog_dom_sf"/>
</dbReference>
<keyword evidence="4" id="KW-1185">Reference proteome</keyword>
<dbReference type="AlphaFoldDB" id="A0A7Y9R2F1"/>
<dbReference type="EMBL" id="JACCFH010000001">
    <property type="protein sequence ID" value="NYG34283.1"/>
    <property type="molecule type" value="Genomic_DNA"/>
</dbReference>